<dbReference type="SUPFAM" id="SSF53254">
    <property type="entry name" value="Phosphoglycerate mutase-like"/>
    <property type="match status" value="1"/>
</dbReference>
<reference evidence="1" key="1">
    <citation type="submission" date="2018-05" db="EMBL/GenBank/DDBJ databases">
        <authorList>
            <person name="Lanie J.A."/>
            <person name="Ng W.-L."/>
            <person name="Kazmierczak K.M."/>
            <person name="Andrzejewski T.M."/>
            <person name="Davidsen T.M."/>
            <person name="Wayne K.J."/>
            <person name="Tettelin H."/>
            <person name="Glass J.I."/>
            <person name="Rusch D."/>
            <person name="Podicherti R."/>
            <person name="Tsui H.-C.T."/>
            <person name="Winkler M.E."/>
        </authorList>
    </citation>
    <scope>NUCLEOTIDE SEQUENCE</scope>
</reference>
<dbReference type="InterPro" id="IPR013078">
    <property type="entry name" value="His_Pase_superF_clade-1"/>
</dbReference>
<organism evidence="1">
    <name type="scientific">marine metagenome</name>
    <dbReference type="NCBI Taxonomy" id="408172"/>
    <lineage>
        <taxon>unclassified sequences</taxon>
        <taxon>metagenomes</taxon>
        <taxon>ecological metagenomes</taxon>
    </lineage>
</organism>
<dbReference type="CDD" id="cd07067">
    <property type="entry name" value="HP_PGM_like"/>
    <property type="match status" value="1"/>
</dbReference>
<sequence>MRDDMLTELEKVINARRRIYLLRHGEVSYFNPSGIPYQQAEVPLNGEGRNQASAVGKALSEAKID</sequence>
<dbReference type="InterPro" id="IPR029033">
    <property type="entry name" value="His_PPase_superfam"/>
</dbReference>
<dbReference type="AlphaFoldDB" id="A0A382U0N1"/>
<proteinExistence type="predicted"/>
<dbReference type="Pfam" id="PF00300">
    <property type="entry name" value="His_Phos_1"/>
    <property type="match status" value="1"/>
</dbReference>
<dbReference type="Gene3D" id="3.40.50.1240">
    <property type="entry name" value="Phosphoglycerate mutase-like"/>
    <property type="match status" value="1"/>
</dbReference>
<gene>
    <name evidence="1" type="ORF">METZ01_LOCUS380738</name>
</gene>
<name>A0A382U0N1_9ZZZZ</name>
<feature type="non-terminal residue" evidence="1">
    <location>
        <position position="65"/>
    </location>
</feature>
<evidence type="ECO:0000313" key="1">
    <source>
        <dbReference type="EMBL" id="SVD27884.1"/>
    </source>
</evidence>
<dbReference type="EMBL" id="UINC01140627">
    <property type="protein sequence ID" value="SVD27884.1"/>
    <property type="molecule type" value="Genomic_DNA"/>
</dbReference>
<evidence type="ECO:0008006" key="2">
    <source>
        <dbReference type="Google" id="ProtNLM"/>
    </source>
</evidence>
<accession>A0A382U0N1</accession>
<protein>
    <recommendedName>
        <fullName evidence="2">Histidine phosphatase family protein</fullName>
    </recommendedName>
</protein>